<dbReference type="Gene3D" id="3.40.630.30">
    <property type="match status" value="1"/>
</dbReference>
<keyword evidence="3" id="KW-1185">Reference proteome</keyword>
<protein>
    <submittedName>
        <fullName evidence="2">N-acetyltransferase</fullName>
    </submittedName>
</protein>
<evidence type="ECO:0000259" key="1">
    <source>
        <dbReference type="PROSITE" id="PS51186"/>
    </source>
</evidence>
<reference evidence="3" key="1">
    <citation type="journal article" date="2019" name="Int. J. Syst. Evol. Microbiol.">
        <title>The Global Catalogue of Microorganisms (GCM) 10K type strain sequencing project: providing services to taxonomists for standard genome sequencing and annotation.</title>
        <authorList>
            <consortium name="The Broad Institute Genomics Platform"/>
            <consortium name="The Broad Institute Genome Sequencing Center for Infectious Disease"/>
            <person name="Wu L."/>
            <person name="Ma J."/>
        </authorList>
    </citation>
    <scope>NUCLEOTIDE SEQUENCE [LARGE SCALE GENOMIC DNA]</scope>
    <source>
        <strain evidence="3">CGMCC 1.10106</strain>
    </source>
</reference>
<dbReference type="PROSITE" id="PS51186">
    <property type="entry name" value="GNAT"/>
    <property type="match status" value="1"/>
</dbReference>
<dbReference type="SUPFAM" id="SSF55729">
    <property type="entry name" value="Acyl-CoA N-acyltransferases (Nat)"/>
    <property type="match status" value="1"/>
</dbReference>
<gene>
    <name evidence="2" type="ORF">GCM10011395_19000</name>
</gene>
<sequence length="180" mass="20414">MIETERLILRGWREADIVPFHAMGQDADVMRYLGPPATMADARAGYDRMVARQSEHGYCFWAAERKADGAFLGFCGLQPGYAFLDGEIEIGWRLRHDAWGQGYAREAAAASLAWGWANLDAPRITAITVLANTRSWRLMERLGMTRYPDEDFDHPGVADDSPLKRHILYRITRPSPYRPA</sequence>
<dbReference type="Proteomes" id="UP000618591">
    <property type="component" value="Unassembled WGS sequence"/>
</dbReference>
<dbReference type="InterPro" id="IPR000182">
    <property type="entry name" value="GNAT_dom"/>
</dbReference>
<dbReference type="PANTHER" id="PTHR43792">
    <property type="entry name" value="GNAT FAMILY, PUTATIVE (AFU_ORTHOLOGUE AFUA_3G00765)-RELATED-RELATED"/>
    <property type="match status" value="1"/>
</dbReference>
<feature type="domain" description="N-acetyltransferase" evidence="1">
    <location>
        <begin position="7"/>
        <end position="174"/>
    </location>
</feature>
<dbReference type="Pfam" id="PF13302">
    <property type="entry name" value="Acetyltransf_3"/>
    <property type="match status" value="1"/>
</dbReference>
<organism evidence="2 3">
    <name type="scientific">Sphingomonas psychrolutea</name>
    <dbReference type="NCBI Taxonomy" id="1259676"/>
    <lineage>
        <taxon>Bacteria</taxon>
        <taxon>Pseudomonadati</taxon>
        <taxon>Pseudomonadota</taxon>
        <taxon>Alphaproteobacteria</taxon>
        <taxon>Sphingomonadales</taxon>
        <taxon>Sphingomonadaceae</taxon>
        <taxon>Sphingomonas</taxon>
    </lineage>
</organism>
<name>A0ABQ1GRB7_9SPHN</name>
<proteinExistence type="predicted"/>
<comment type="caution">
    <text evidence="2">The sequence shown here is derived from an EMBL/GenBank/DDBJ whole genome shotgun (WGS) entry which is preliminary data.</text>
</comment>
<evidence type="ECO:0000313" key="3">
    <source>
        <dbReference type="Proteomes" id="UP000618591"/>
    </source>
</evidence>
<dbReference type="EMBL" id="BMDW01000010">
    <property type="protein sequence ID" value="GGA48903.1"/>
    <property type="molecule type" value="Genomic_DNA"/>
</dbReference>
<dbReference type="PANTHER" id="PTHR43792:SF1">
    <property type="entry name" value="N-ACETYLTRANSFERASE DOMAIN-CONTAINING PROTEIN"/>
    <property type="match status" value="1"/>
</dbReference>
<evidence type="ECO:0000313" key="2">
    <source>
        <dbReference type="EMBL" id="GGA48903.1"/>
    </source>
</evidence>
<accession>A0ABQ1GRB7</accession>
<dbReference type="InterPro" id="IPR016181">
    <property type="entry name" value="Acyl_CoA_acyltransferase"/>
</dbReference>
<dbReference type="RefSeq" id="WP_188446844.1">
    <property type="nucleotide sequence ID" value="NZ_BMDW01000010.1"/>
</dbReference>
<dbReference type="InterPro" id="IPR051531">
    <property type="entry name" value="N-acetyltransferase"/>
</dbReference>